<dbReference type="EMBL" id="CAAALY010018878">
    <property type="protein sequence ID" value="VEL13768.1"/>
    <property type="molecule type" value="Genomic_DNA"/>
</dbReference>
<sequence>MFPEQLDVAFNERIETIRAAIAAQRISLLKLRTGTTSSSIGTSGGSSSLSCLQSTFATNREVLPVCAPNFLRKTSFSTATAKPGLATAYSTPASNSTDFELPSANIATPSSTTFESKNSLPSLTNVEPADLSKPTASGAGFESRESNTDSAMNNENLDRGEMENYDSSQDLHGPSRQSIEDQHTNCQSVFPIRPTGRCRPRRRRKAKCRFRADGTASWPKLRNSRHRITSHQRLMHMPNVPDLLLARLFGLKSPVLLRSTPYLALI</sequence>
<evidence type="ECO:0000313" key="3">
    <source>
        <dbReference type="Proteomes" id="UP000784294"/>
    </source>
</evidence>
<feature type="region of interest" description="Disordered" evidence="1">
    <location>
        <begin position="92"/>
        <end position="204"/>
    </location>
</feature>
<proteinExistence type="predicted"/>
<gene>
    <name evidence="2" type="ORF">PXEA_LOCUS7208</name>
</gene>
<dbReference type="AlphaFoldDB" id="A0A3S5A7B0"/>
<feature type="compositionally biased region" description="Polar residues" evidence="1">
    <location>
        <begin position="105"/>
        <end position="125"/>
    </location>
</feature>
<evidence type="ECO:0000313" key="2">
    <source>
        <dbReference type="EMBL" id="VEL13768.1"/>
    </source>
</evidence>
<comment type="caution">
    <text evidence="2">The sequence shown here is derived from an EMBL/GenBank/DDBJ whole genome shotgun (WGS) entry which is preliminary data.</text>
</comment>
<dbReference type="Proteomes" id="UP000784294">
    <property type="component" value="Unassembled WGS sequence"/>
</dbReference>
<accession>A0A3S5A7B0</accession>
<organism evidence="2 3">
    <name type="scientific">Protopolystoma xenopodis</name>
    <dbReference type="NCBI Taxonomy" id="117903"/>
    <lineage>
        <taxon>Eukaryota</taxon>
        <taxon>Metazoa</taxon>
        <taxon>Spiralia</taxon>
        <taxon>Lophotrochozoa</taxon>
        <taxon>Platyhelminthes</taxon>
        <taxon>Monogenea</taxon>
        <taxon>Polyopisthocotylea</taxon>
        <taxon>Polystomatidea</taxon>
        <taxon>Polystomatidae</taxon>
        <taxon>Protopolystoma</taxon>
    </lineage>
</organism>
<keyword evidence="3" id="KW-1185">Reference proteome</keyword>
<evidence type="ECO:0000256" key="1">
    <source>
        <dbReference type="SAM" id="MobiDB-lite"/>
    </source>
</evidence>
<name>A0A3S5A7B0_9PLAT</name>
<protein>
    <submittedName>
        <fullName evidence="2">Uncharacterized protein</fullName>
    </submittedName>
</protein>
<reference evidence="2" key="1">
    <citation type="submission" date="2018-11" db="EMBL/GenBank/DDBJ databases">
        <authorList>
            <consortium name="Pathogen Informatics"/>
        </authorList>
    </citation>
    <scope>NUCLEOTIDE SEQUENCE</scope>
</reference>